<dbReference type="PRINTS" id="PR00723">
    <property type="entry name" value="SUBTILISIN"/>
</dbReference>
<reference evidence="7" key="1">
    <citation type="submission" date="2020-04" db="EMBL/GenBank/DDBJ databases">
        <authorList>
            <person name="Zhang T."/>
        </authorList>
    </citation>
    <scope>NUCLEOTIDE SEQUENCE</scope>
    <source>
        <strain evidence="7">HKST-UBA01</strain>
    </source>
</reference>
<keyword evidence="3 5" id="KW-0378">Hydrolase</keyword>
<dbReference type="SUPFAM" id="SSF52743">
    <property type="entry name" value="Subtilisin-like"/>
    <property type="match status" value="1"/>
</dbReference>
<reference evidence="7" key="2">
    <citation type="journal article" date="2021" name="Microbiome">
        <title>Successional dynamics and alternative stable states in a saline activated sludge microbial community over 9 years.</title>
        <authorList>
            <person name="Wang Y."/>
            <person name="Ye J."/>
            <person name="Ju F."/>
            <person name="Liu L."/>
            <person name="Boyd J.A."/>
            <person name="Deng Y."/>
            <person name="Parks D.H."/>
            <person name="Jiang X."/>
            <person name="Yin X."/>
            <person name="Woodcroft B.J."/>
            <person name="Tyson G.W."/>
            <person name="Hugenholtz P."/>
            <person name="Polz M.F."/>
            <person name="Zhang T."/>
        </authorList>
    </citation>
    <scope>NUCLEOTIDE SEQUENCE</scope>
    <source>
        <strain evidence="7">HKST-UBA01</strain>
    </source>
</reference>
<keyword evidence="2 5" id="KW-0645">Protease</keyword>
<feature type="active site" description="Charge relay system" evidence="5">
    <location>
        <position position="229"/>
    </location>
</feature>
<dbReference type="GO" id="GO:0006508">
    <property type="term" value="P:proteolysis"/>
    <property type="evidence" value="ECO:0007669"/>
    <property type="project" value="UniProtKB-KW"/>
</dbReference>
<feature type="active site" description="Charge relay system" evidence="5">
    <location>
        <position position="373"/>
    </location>
</feature>
<sequence>MRTKQATPGPSEHRHPSLRQLLLVSIAATAFGCGHDPGTILDGGAGTVRVTVDPIEPVPAPLTPWNDREAIVTLDGSTSPEAFADSHQLSLLEVLDSEQGPVARYGLPPGVDAEDLVGEPGALASDENIVVTLGEGQNLFLGFYEGEWSRETVDDQQWFDEMGLAELHDVTGGEGVVIAALDTGAYFEHPFFTDGSLLELTPDWGFSSREEHDGLDNDRDGEIDEAYGHGTHVAGVLLTVAPKATVIPIRVLNDDGVGSLWDILRGIDVARKIGADIVNLSLCLSASNASTQLALRDAFQSGASAVAAAGNYGNASPKYPATSPFALGVASVDAKRILSGFSGSGHLIHLAAPGENILSAYPPDALRSAQGTSIATPIVTGCIALVMSGRSIASREAVGYLRDTASPIVPSNGVQYGFVEPAAAIDFVP</sequence>
<gene>
    <name evidence="7" type="ORF">KC729_12485</name>
</gene>
<evidence type="ECO:0000256" key="2">
    <source>
        <dbReference type="ARBA" id="ARBA00022670"/>
    </source>
</evidence>
<evidence type="ECO:0000256" key="4">
    <source>
        <dbReference type="ARBA" id="ARBA00022825"/>
    </source>
</evidence>
<evidence type="ECO:0000259" key="6">
    <source>
        <dbReference type="Pfam" id="PF00082"/>
    </source>
</evidence>
<evidence type="ECO:0000256" key="1">
    <source>
        <dbReference type="ARBA" id="ARBA00011073"/>
    </source>
</evidence>
<dbReference type="Pfam" id="PF00082">
    <property type="entry name" value="Peptidase_S8"/>
    <property type="match status" value="1"/>
</dbReference>
<accession>A0A956M1K0</accession>
<dbReference type="PROSITE" id="PS00138">
    <property type="entry name" value="SUBTILASE_SER"/>
    <property type="match status" value="1"/>
</dbReference>
<dbReference type="InterPro" id="IPR015500">
    <property type="entry name" value="Peptidase_S8_subtilisin-rel"/>
</dbReference>
<dbReference type="EMBL" id="JAGQHR010000400">
    <property type="protein sequence ID" value="MCA9728497.1"/>
    <property type="molecule type" value="Genomic_DNA"/>
</dbReference>
<evidence type="ECO:0000313" key="7">
    <source>
        <dbReference type="EMBL" id="MCA9728497.1"/>
    </source>
</evidence>
<dbReference type="GO" id="GO:0004252">
    <property type="term" value="F:serine-type endopeptidase activity"/>
    <property type="evidence" value="ECO:0007669"/>
    <property type="project" value="UniProtKB-UniRule"/>
</dbReference>
<keyword evidence="4 5" id="KW-0720">Serine protease</keyword>
<dbReference type="PROSITE" id="PS51257">
    <property type="entry name" value="PROKAR_LIPOPROTEIN"/>
    <property type="match status" value="1"/>
</dbReference>
<dbReference type="PROSITE" id="PS51892">
    <property type="entry name" value="SUBTILASE"/>
    <property type="match status" value="1"/>
</dbReference>
<dbReference type="AlphaFoldDB" id="A0A956M1K0"/>
<comment type="caution">
    <text evidence="7">The sequence shown here is derived from an EMBL/GenBank/DDBJ whole genome shotgun (WGS) entry which is preliminary data.</text>
</comment>
<dbReference type="InterPro" id="IPR000209">
    <property type="entry name" value="Peptidase_S8/S53_dom"/>
</dbReference>
<comment type="similarity">
    <text evidence="1 5">Belongs to the peptidase S8 family.</text>
</comment>
<protein>
    <submittedName>
        <fullName evidence="7">S8 family serine peptidase</fullName>
    </submittedName>
</protein>
<dbReference type="InterPro" id="IPR050131">
    <property type="entry name" value="Peptidase_S8_subtilisin-like"/>
</dbReference>
<dbReference type="Gene3D" id="3.40.50.200">
    <property type="entry name" value="Peptidase S8/S53 domain"/>
    <property type="match status" value="1"/>
</dbReference>
<evidence type="ECO:0000256" key="5">
    <source>
        <dbReference type="PROSITE-ProRule" id="PRU01240"/>
    </source>
</evidence>
<evidence type="ECO:0000256" key="3">
    <source>
        <dbReference type="ARBA" id="ARBA00022801"/>
    </source>
</evidence>
<feature type="active site" description="Charge relay system" evidence="5">
    <location>
        <position position="182"/>
    </location>
</feature>
<proteinExistence type="inferred from homology"/>
<dbReference type="PANTHER" id="PTHR43806">
    <property type="entry name" value="PEPTIDASE S8"/>
    <property type="match status" value="1"/>
</dbReference>
<dbReference type="Proteomes" id="UP000697710">
    <property type="component" value="Unassembled WGS sequence"/>
</dbReference>
<evidence type="ECO:0000313" key="8">
    <source>
        <dbReference type="Proteomes" id="UP000697710"/>
    </source>
</evidence>
<organism evidence="7 8">
    <name type="scientific">Eiseniibacteriota bacterium</name>
    <dbReference type="NCBI Taxonomy" id="2212470"/>
    <lineage>
        <taxon>Bacteria</taxon>
        <taxon>Candidatus Eiseniibacteriota</taxon>
    </lineage>
</organism>
<dbReference type="InterPro" id="IPR036852">
    <property type="entry name" value="Peptidase_S8/S53_dom_sf"/>
</dbReference>
<name>A0A956M1K0_UNCEI</name>
<dbReference type="PANTHER" id="PTHR43806:SF11">
    <property type="entry name" value="CEREVISIN-RELATED"/>
    <property type="match status" value="1"/>
</dbReference>
<feature type="domain" description="Peptidase S8/S53" evidence="6">
    <location>
        <begin position="173"/>
        <end position="398"/>
    </location>
</feature>
<dbReference type="InterPro" id="IPR023828">
    <property type="entry name" value="Peptidase_S8_Ser-AS"/>
</dbReference>